<dbReference type="OrthoDB" id="10026072at2759"/>
<evidence type="ECO:0000313" key="2">
    <source>
        <dbReference type="EMBL" id="KAF6199338.1"/>
    </source>
</evidence>
<protein>
    <submittedName>
        <fullName evidence="2">Uncharacterized protein</fullName>
    </submittedName>
</protein>
<reference evidence="2" key="1">
    <citation type="journal article" date="2021" name="Mol. Ecol. Resour.">
        <title>Apolygus lucorum genome provides insights into omnivorousness and mesophyll feeding.</title>
        <authorList>
            <person name="Liu Y."/>
            <person name="Liu H."/>
            <person name="Wang H."/>
            <person name="Huang T."/>
            <person name="Liu B."/>
            <person name="Yang B."/>
            <person name="Yin L."/>
            <person name="Li B."/>
            <person name="Zhang Y."/>
            <person name="Zhang S."/>
            <person name="Jiang F."/>
            <person name="Zhang X."/>
            <person name="Ren Y."/>
            <person name="Wang B."/>
            <person name="Wang S."/>
            <person name="Lu Y."/>
            <person name="Wu K."/>
            <person name="Fan W."/>
            <person name="Wang G."/>
        </authorList>
    </citation>
    <scope>NUCLEOTIDE SEQUENCE</scope>
    <source>
        <strain evidence="2">12Hb</strain>
    </source>
</reference>
<accession>A0A8S9WTD8</accession>
<comment type="caution">
    <text evidence="2">The sequence shown here is derived from an EMBL/GenBank/DDBJ whole genome shotgun (WGS) entry which is preliminary data.</text>
</comment>
<feature type="compositionally biased region" description="Basic residues" evidence="1">
    <location>
        <begin position="1163"/>
        <end position="1189"/>
    </location>
</feature>
<feature type="region of interest" description="Disordered" evidence="1">
    <location>
        <begin position="158"/>
        <end position="194"/>
    </location>
</feature>
<feature type="compositionally biased region" description="Basic and acidic residues" evidence="1">
    <location>
        <begin position="12"/>
        <end position="25"/>
    </location>
</feature>
<name>A0A8S9WTD8_APOLU</name>
<dbReference type="EMBL" id="WIXP02000015">
    <property type="protein sequence ID" value="KAF6199338.1"/>
    <property type="molecule type" value="Genomic_DNA"/>
</dbReference>
<feature type="compositionally biased region" description="Basic and acidic residues" evidence="1">
    <location>
        <begin position="573"/>
        <end position="594"/>
    </location>
</feature>
<gene>
    <name evidence="2" type="ORF">GE061_007364</name>
</gene>
<evidence type="ECO:0000313" key="3">
    <source>
        <dbReference type="Proteomes" id="UP000466442"/>
    </source>
</evidence>
<feature type="region of interest" description="Disordered" evidence="1">
    <location>
        <begin position="344"/>
        <end position="378"/>
    </location>
</feature>
<dbReference type="AlphaFoldDB" id="A0A8S9WTD8"/>
<feature type="region of interest" description="Disordered" evidence="1">
    <location>
        <begin position="1102"/>
        <end position="1189"/>
    </location>
</feature>
<evidence type="ECO:0000256" key="1">
    <source>
        <dbReference type="SAM" id="MobiDB-lite"/>
    </source>
</evidence>
<sequence length="1189" mass="133125">MREAARFTAEAEASRIEQETRRAESLRSISTYHDECERRRTSGASSTPRGASTSRVHEGPVPSVDAGRYVSPTSNKLKSGGKIPSLVVTDGPSGHVPFAAKRDMVHSSINCPPGYKASWPRSDPVADVFTGDFWGRTYPKEKRTLLCPCPRAVEKSLDDMTDKDKTAPPSRSVPAATSSYSEVCGAKRAPGGGDMEELDLTRTLDWEDDNGNVPPVGDWSGITDDHSDTHEDQLTNKTDYETEINELMHNYGLNSFDEVKDRLREFHEWDFMRRTGQIVGSKTNPLFCNAEQSTTERVPEYIMQLGDHSDKVERWAKARGAQSVFPLTTLSSKEAHEQALMDFVEGDKGSPGSKSASGGASGAIPRASTPNPRPKAKKVKSLSKAAILDVDDLASELETELGAWELWASTPKNIGIGPAAKVSSLIDNLKRKVIDPLLRGYSDLVNELAFHRKISSGITRISSSMDQIDRIVGRFDGGPLHTEVEDESSKVIALGLVRLEQALLAKFDALSTKVDNVVNKTDKVQGKLEKVVREDITNLGRKIDVLNYKQKEVAENTAAMGARSLLKQNTPKTSKDKTGKIKFVNDKTDTDTDSKRKRPETDVDTDGDSDALWTPVTRKRRTNGGGLSGKDTPAPTTDDGPRKKKLSKKAKKAKASLQDKYEKILIDNKRRASIQKLPTMVVTKIKPNETPLGSEMESEGASYKDVLMSPKSLRREIRSAVDPGSLGLNVKGVVPLGKDKLKITVSTMEQKEKLVHALRQKNFNLHEDRPRARSLMVRVHHVDREIPQEDIARLAYEQNPWLRDVFKDVTDWSNEFVPSFRKGKREFDDVIWVTRVTARVRELLVKRSFLFIGFDVCTVTDFIDITQCRKCLGFGHPEPKCKGDAACAVCAGGHKTSECTGAGRQKVCSNCKAVGLRYTGHSPSGMDCPIYKRPLKIPSRLVIRFSVKYMTEASPAQVEDMVNRMLCKKWLAMESDLTCRLSMDYWARPWYAPNKNRLYRPVKKAALRAFHQCPTEALDFAPNSLPSILQRLIPEDFIMIILSSMPDMNHHRFRKNLKRNIKFLSSFLFEVAKVKTEKVFSWTWNKGRKRTRPYRIRHKKMEKRWRPPIDPDHPEEEPTAVLPPEEYKDGGSPPKSGGLKVAQEGKGGGRRASKRQSNVSNKRQSKVSNKRQSKVSNKRQSMKRKSKAK</sequence>
<feature type="region of interest" description="Disordered" evidence="1">
    <location>
        <begin position="564"/>
        <end position="654"/>
    </location>
</feature>
<organism evidence="2 3">
    <name type="scientific">Apolygus lucorum</name>
    <name type="common">Small green plant bug</name>
    <name type="synonym">Lygocoris lucorum</name>
    <dbReference type="NCBI Taxonomy" id="248454"/>
    <lineage>
        <taxon>Eukaryota</taxon>
        <taxon>Metazoa</taxon>
        <taxon>Ecdysozoa</taxon>
        <taxon>Arthropoda</taxon>
        <taxon>Hexapoda</taxon>
        <taxon>Insecta</taxon>
        <taxon>Pterygota</taxon>
        <taxon>Neoptera</taxon>
        <taxon>Paraneoptera</taxon>
        <taxon>Hemiptera</taxon>
        <taxon>Heteroptera</taxon>
        <taxon>Panheteroptera</taxon>
        <taxon>Cimicomorpha</taxon>
        <taxon>Miridae</taxon>
        <taxon>Mirini</taxon>
        <taxon>Apolygus</taxon>
    </lineage>
</organism>
<feature type="compositionally biased region" description="Polar residues" evidence="1">
    <location>
        <begin position="42"/>
        <end position="54"/>
    </location>
</feature>
<proteinExistence type="predicted"/>
<feature type="compositionally biased region" description="Basic residues" evidence="1">
    <location>
        <begin position="642"/>
        <end position="654"/>
    </location>
</feature>
<feature type="compositionally biased region" description="Low complexity" evidence="1">
    <location>
        <begin position="1"/>
        <end position="11"/>
    </location>
</feature>
<dbReference type="Proteomes" id="UP000466442">
    <property type="component" value="Unassembled WGS sequence"/>
</dbReference>
<feature type="region of interest" description="Disordered" evidence="1">
    <location>
        <begin position="1"/>
        <end position="88"/>
    </location>
</feature>
<feature type="compositionally biased region" description="Low complexity" evidence="1">
    <location>
        <begin position="350"/>
        <end position="368"/>
    </location>
</feature>
<keyword evidence="3" id="KW-1185">Reference proteome</keyword>